<dbReference type="EMBL" id="MRVG01000011">
    <property type="protein sequence ID" value="PMB64928.1"/>
    <property type="molecule type" value="Genomic_DNA"/>
</dbReference>
<evidence type="ECO:0000313" key="3">
    <source>
        <dbReference type="Proteomes" id="UP000235728"/>
    </source>
</evidence>
<evidence type="ECO:0000256" key="1">
    <source>
        <dbReference type="SAM" id="MobiDB-lite"/>
    </source>
</evidence>
<feature type="compositionally biased region" description="Low complexity" evidence="1">
    <location>
        <begin position="272"/>
        <end position="284"/>
    </location>
</feature>
<feature type="compositionally biased region" description="Polar residues" evidence="1">
    <location>
        <begin position="225"/>
        <end position="235"/>
    </location>
</feature>
<reference evidence="2 3" key="1">
    <citation type="journal article" date="2016" name="Appl. Microbiol. Biotechnol.">
        <title>Characterization of T-DNA insertion mutants with decreased virulence in the entomopathogenic fungus Beauveria bassiana JEF-007.</title>
        <authorList>
            <person name="Kim S."/>
            <person name="Lee S.J."/>
            <person name="Nai Y.S."/>
            <person name="Yu J.S."/>
            <person name="Lee M.R."/>
            <person name="Yang Y.T."/>
            <person name="Kim J.S."/>
        </authorList>
    </citation>
    <scope>NUCLEOTIDE SEQUENCE [LARGE SCALE GENOMIC DNA]</scope>
    <source>
        <strain evidence="2 3">JEF-007</strain>
    </source>
</reference>
<feature type="region of interest" description="Disordered" evidence="1">
    <location>
        <begin position="225"/>
        <end position="302"/>
    </location>
</feature>
<name>A0A2N6NCD3_BEABA</name>
<accession>A0A2N6NCD3</accession>
<gene>
    <name evidence="2" type="ORF">BM221_009115</name>
</gene>
<dbReference type="AlphaFoldDB" id="A0A2N6NCD3"/>
<protein>
    <submittedName>
        <fullName evidence="2">Uncharacterized protein</fullName>
    </submittedName>
</protein>
<proteinExistence type="predicted"/>
<organism evidence="2 3">
    <name type="scientific">Beauveria bassiana</name>
    <name type="common">White muscardine disease fungus</name>
    <name type="synonym">Tritirachium shiotae</name>
    <dbReference type="NCBI Taxonomy" id="176275"/>
    <lineage>
        <taxon>Eukaryota</taxon>
        <taxon>Fungi</taxon>
        <taxon>Dikarya</taxon>
        <taxon>Ascomycota</taxon>
        <taxon>Pezizomycotina</taxon>
        <taxon>Sordariomycetes</taxon>
        <taxon>Hypocreomycetidae</taxon>
        <taxon>Hypocreales</taxon>
        <taxon>Cordycipitaceae</taxon>
        <taxon>Beauveria</taxon>
    </lineage>
</organism>
<evidence type="ECO:0000313" key="2">
    <source>
        <dbReference type="EMBL" id="PMB64928.1"/>
    </source>
</evidence>
<dbReference type="Proteomes" id="UP000235728">
    <property type="component" value="Unassembled WGS sequence"/>
</dbReference>
<comment type="caution">
    <text evidence="2">The sequence shown here is derived from an EMBL/GenBank/DDBJ whole genome shotgun (WGS) entry which is preliminary data.</text>
</comment>
<sequence>MSHAKFVLLHEPIPATEASNLICRVVASKTAPLMAAAPFHNNQDANSTIAMAIPKCSAPIKLTDFMSMARNQGVASHVSRLLDYQGMHMEEQAILLECRLVKRYILPDPDTTFHTLMKCDDYSRDVRTLLEQCMARQGYFVTGFLTATDDSWLIEASQRELQHFNISLPYSDSSNMPVPFLYHDFLGPELALFSQPCEQPPSFANEQIFAASYKVAKLSQHALSSPMSSPVSAQLSPPPPPPPPPPGATPPAPRRPKRSNGYHLAPRRPEETWTTPSSSASSPEVMPYYENGGGGGVKLDDDDALAAHMEESAFIIV</sequence>
<feature type="compositionally biased region" description="Pro residues" evidence="1">
    <location>
        <begin position="236"/>
        <end position="253"/>
    </location>
</feature>